<reference evidence="3" key="1">
    <citation type="submission" date="2019-08" db="EMBL/GenBank/DDBJ databases">
        <title>The genome of the North American firefly Photinus pyralis.</title>
        <authorList>
            <consortium name="Photinus pyralis genome working group"/>
            <person name="Fallon T.R."/>
            <person name="Sander Lower S.E."/>
            <person name="Weng J.-K."/>
        </authorList>
    </citation>
    <scope>NUCLEOTIDE SEQUENCE</scope>
    <source>
        <strain evidence="3">TRF0915ILg1</strain>
        <tissue evidence="3">Whole body</tissue>
    </source>
</reference>
<dbReference type="OrthoDB" id="8015657at2759"/>
<keyword evidence="4" id="KW-1185">Reference proteome</keyword>
<evidence type="ECO:0000313" key="4">
    <source>
        <dbReference type="Proteomes" id="UP000801492"/>
    </source>
</evidence>
<feature type="compositionally biased region" description="Polar residues" evidence="2">
    <location>
        <begin position="914"/>
        <end position="930"/>
    </location>
</feature>
<feature type="compositionally biased region" description="Basic and acidic residues" evidence="2">
    <location>
        <begin position="941"/>
        <end position="951"/>
    </location>
</feature>
<feature type="region of interest" description="Disordered" evidence="2">
    <location>
        <begin position="873"/>
        <end position="960"/>
    </location>
</feature>
<organism evidence="3 4">
    <name type="scientific">Ignelater luminosus</name>
    <name type="common">Cucubano</name>
    <name type="synonym">Pyrophorus luminosus</name>
    <dbReference type="NCBI Taxonomy" id="2038154"/>
    <lineage>
        <taxon>Eukaryota</taxon>
        <taxon>Metazoa</taxon>
        <taxon>Ecdysozoa</taxon>
        <taxon>Arthropoda</taxon>
        <taxon>Hexapoda</taxon>
        <taxon>Insecta</taxon>
        <taxon>Pterygota</taxon>
        <taxon>Neoptera</taxon>
        <taxon>Endopterygota</taxon>
        <taxon>Coleoptera</taxon>
        <taxon>Polyphaga</taxon>
        <taxon>Elateriformia</taxon>
        <taxon>Elateroidea</taxon>
        <taxon>Elateridae</taxon>
        <taxon>Agrypninae</taxon>
        <taxon>Pyrophorini</taxon>
        <taxon>Ignelater</taxon>
    </lineage>
</organism>
<comment type="caution">
    <text evidence="3">The sequence shown here is derived from an EMBL/GenBank/DDBJ whole genome shotgun (WGS) entry which is preliminary data.</text>
</comment>
<proteinExistence type="predicted"/>
<feature type="compositionally biased region" description="Low complexity" evidence="2">
    <location>
        <begin position="882"/>
        <end position="913"/>
    </location>
</feature>
<name>A0A8K0D1U9_IGNLU</name>
<feature type="coiled-coil region" evidence="1">
    <location>
        <begin position="1"/>
        <end position="36"/>
    </location>
</feature>
<accession>A0A8K0D1U9</accession>
<feature type="region of interest" description="Disordered" evidence="2">
    <location>
        <begin position="340"/>
        <end position="372"/>
    </location>
</feature>
<keyword evidence="1" id="KW-0175">Coiled coil</keyword>
<dbReference type="EMBL" id="VTPC01006391">
    <property type="protein sequence ID" value="KAF2894963.1"/>
    <property type="molecule type" value="Genomic_DNA"/>
</dbReference>
<evidence type="ECO:0000313" key="3">
    <source>
        <dbReference type="EMBL" id="KAF2894963.1"/>
    </source>
</evidence>
<dbReference type="Proteomes" id="UP000801492">
    <property type="component" value="Unassembled WGS sequence"/>
</dbReference>
<dbReference type="AlphaFoldDB" id="A0A8K0D1U9"/>
<protein>
    <submittedName>
        <fullName evidence="3">Uncharacterized protein</fullName>
    </submittedName>
</protein>
<evidence type="ECO:0000256" key="1">
    <source>
        <dbReference type="SAM" id="Coils"/>
    </source>
</evidence>
<evidence type="ECO:0000256" key="2">
    <source>
        <dbReference type="SAM" id="MobiDB-lite"/>
    </source>
</evidence>
<feature type="compositionally biased region" description="Polar residues" evidence="2">
    <location>
        <begin position="356"/>
        <end position="365"/>
    </location>
</feature>
<dbReference type="Gene3D" id="2.180.10.10">
    <property type="entry name" value="RHS repeat-associated core"/>
    <property type="match status" value="1"/>
</dbReference>
<sequence>MEEYYQKVIQLQERLRQREEAHFKKLRTKYKQFLEEDRRRQQRNDKILEALDRIENRTVMWEAKTEKFKAFRKKYSNYLKKASDEQKNRSPLDDERTYSDLKYDNHISTDEKYNYLKKDKKEDSDDGDENGIVEKYLQSLSSTKCKEDILQRKKSLPESKYSNLGNINSIYSRTSPNLEKKDTEKVEKFDDDFTQLKTTKDMENALKQNYNKNDDDVSFDSSKNETFKTSKDYSYLDSRKKPGDGYDDYTILQKPSTINDKAPINSDYRSLDEKHLVKEDFTKTYQKPMNEQVKGTEIKNLIQESPRQVHNELERLLKEHKDSTSNQPNEHLLTYSPLHSQSQQFQSMPKPVVQSRPLQDSTPYTATPIYNDDNNYFTSKQTENQLMQPKETVNQDNVDDYYYNTESNRKKSESFDSMPQRRSSRMLNLNDQGKPLSTVNQESMDINNYGNLQQQPIVSNPNISQRRPSKILNMNDQQNIIGKPLASVNQEGMIMNDYGIQQQQSMVSSPNMPQRRPSKVLNLNDQQNVIGKPLATVNQEGMNMNDYGIQQQQSMVSSPNMAQRRPSKVLNLNDQQNVIGKPLGNQESMDMNDYGNVQQQPVVGNQNMAQRRASVMLNQPKDLGKQLETQVEENERINVEGNLPVSEISNDIQTVNEENEQEQALESTYVSKEITEGRPLQENIANQGQPEETVAQYHEETNQYLQQYYDEQGQPLPQYDENGQPLQQYDENGQPMQLYDESGQQMQNYEQSGPSYDHQQYDENGQPLQQYYADNEHLQSQYYDENGQPIQQYYENSEHHIQGYDENGQPIIQYDENGQPIMQYDENGQPIPQYNDDGTALNQYYDENGQPVQYYGEGSHQTYDENGQAIQEQYNSESYANQQQYYEQHGMEEQQQQQQQQQQQDTGQNEIEQNSGQIQGEEQPNTQAKSNVLDILETDTESVKQDTKISNDSDFDLSNA</sequence>
<gene>
    <name evidence="3" type="ORF">ILUMI_11196</name>
</gene>